<organism evidence="3 4">
    <name type="scientific">Sorangium cellulosum</name>
    <name type="common">Polyangium cellulosum</name>
    <dbReference type="NCBI Taxonomy" id="56"/>
    <lineage>
        <taxon>Bacteria</taxon>
        <taxon>Pseudomonadati</taxon>
        <taxon>Myxococcota</taxon>
        <taxon>Polyangia</taxon>
        <taxon>Polyangiales</taxon>
        <taxon>Polyangiaceae</taxon>
        <taxon>Sorangium</taxon>
    </lineage>
</organism>
<dbReference type="SUPFAM" id="SSF53098">
    <property type="entry name" value="Ribonuclease H-like"/>
    <property type="match status" value="1"/>
</dbReference>
<evidence type="ECO:0000259" key="2">
    <source>
        <dbReference type="PROSITE" id="PS50994"/>
    </source>
</evidence>
<dbReference type="PROSITE" id="PS50994">
    <property type="entry name" value="INTEGRASE"/>
    <property type="match status" value="1"/>
</dbReference>
<reference evidence="3 4" key="1">
    <citation type="submission" date="2014-02" db="EMBL/GenBank/DDBJ databases">
        <title>The small core and large imbalanced accessory genome model reveals a collaborative survival strategy of Sorangium cellulosum strains in nature.</title>
        <authorList>
            <person name="Han K."/>
            <person name="Peng R."/>
            <person name="Blom J."/>
            <person name="Li Y.-Z."/>
        </authorList>
    </citation>
    <scope>NUCLEOTIDE SEQUENCE [LARGE SCALE GENOMIC DNA]</scope>
    <source>
        <strain evidence="3 4">So0157-18</strain>
    </source>
</reference>
<dbReference type="SUPFAM" id="SSF46689">
    <property type="entry name" value="Homeodomain-like"/>
    <property type="match status" value="1"/>
</dbReference>
<evidence type="ECO:0000256" key="1">
    <source>
        <dbReference type="SAM" id="MobiDB-lite"/>
    </source>
</evidence>
<sequence length="452" mass="49643">MALGPTDHAETVAIYRATVIGPLMHRVLTHGQLAAELRALSEQRFRPPGAHSTRTYSVPTLERWLYAYRCAGLDGLRPRPRSDRGFAQELSEELRTLLLDIRREHPDASVPLILKTLVDEGRLEAGKVSGPTVRRLYAAYGLRRRAARAEGEPKTRLRWQAERPGALWHGDVCHVTGCTVGGKAMPVRIHGLLDDASRYVVALEAHTTEKEVDMLGMTVDALRRHGKPDALYLDNGSTYRGEVLKTACARLGITLLHAKPYDPEARGKMERFWRTLREGCLNCLGAVASLVDINTTLRAFLDRRYHPAPHAGLLGKTPARVYAARPAGEGAVDEKALRTALTERTRRRVSADNIVSVDGVAWQLDQGYLAGQVVSVARCFVASGEPPWVEHEGKRLMLHPVDPQSNARRRRLPCNGPAPDKPTRPVDFNPARTLGRSSSGGDDDTSTGGGAA</sequence>
<dbReference type="InterPro" id="IPR001584">
    <property type="entry name" value="Integrase_cat-core"/>
</dbReference>
<dbReference type="GO" id="GO:0003676">
    <property type="term" value="F:nucleic acid binding"/>
    <property type="evidence" value="ECO:0007669"/>
    <property type="project" value="InterPro"/>
</dbReference>
<dbReference type="EMBL" id="JELX01004352">
    <property type="protein sequence ID" value="KYF48721.1"/>
    <property type="molecule type" value="Genomic_DNA"/>
</dbReference>
<evidence type="ECO:0000313" key="3">
    <source>
        <dbReference type="EMBL" id="KYF48721.1"/>
    </source>
</evidence>
<gene>
    <name evidence="3" type="ORF">BE04_04670</name>
</gene>
<dbReference type="AlphaFoldDB" id="A0A150P137"/>
<dbReference type="InterPro" id="IPR012337">
    <property type="entry name" value="RNaseH-like_sf"/>
</dbReference>
<feature type="region of interest" description="Disordered" evidence="1">
    <location>
        <begin position="400"/>
        <end position="452"/>
    </location>
</feature>
<feature type="domain" description="Integrase catalytic" evidence="2">
    <location>
        <begin position="160"/>
        <end position="326"/>
    </location>
</feature>
<dbReference type="Gene3D" id="3.30.420.10">
    <property type="entry name" value="Ribonuclease H-like superfamily/Ribonuclease H"/>
    <property type="match status" value="1"/>
</dbReference>
<dbReference type="Proteomes" id="UP000075604">
    <property type="component" value="Unassembled WGS sequence"/>
</dbReference>
<dbReference type="PANTHER" id="PTHR35004:SF6">
    <property type="entry name" value="TRANSPOSASE"/>
    <property type="match status" value="1"/>
</dbReference>
<protein>
    <submittedName>
        <fullName evidence="3">Transposase</fullName>
    </submittedName>
</protein>
<evidence type="ECO:0000313" key="4">
    <source>
        <dbReference type="Proteomes" id="UP000075604"/>
    </source>
</evidence>
<comment type="caution">
    <text evidence="3">The sequence shown here is derived from an EMBL/GenBank/DDBJ whole genome shotgun (WGS) entry which is preliminary data.</text>
</comment>
<dbReference type="Pfam" id="PF00665">
    <property type="entry name" value="rve"/>
    <property type="match status" value="1"/>
</dbReference>
<name>A0A150P137_SORCE</name>
<dbReference type="InterPro" id="IPR009057">
    <property type="entry name" value="Homeodomain-like_sf"/>
</dbReference>
<proteinExistence type="predicted"/>
<accession>A0A150P137</accession>
<dbReference type="GO" id="GO:0015074">
    <property type="term" value="P:DNA integration"/>
    <property type="evidence" value="ECO:0007669"/>
    <property type="project" value="InterPro"/>
</dbReference>
<dbReference type="InterPro" id="IPR036397">
    <property type="entry name" value="RNaseH_sf"/>
</dbReference>
<dbReference type="PANTHER" id="PTHR35004">
    <property type="entry name" value="TRANSPOSASE RV3428C-RELATED"/>
    <property type="match status" value="1"/>
</dbReference>
<dbReference type="Pfam" id="PF13565">
    <property type="entry name" value="HTH_32"/>
    <property type="match status" value="1"/>
</dbReference>